<reference evidence="2" key="1">
    <citation type="journal article" date="2019" name="Int. J. Syst. Evol. Microbiol.">
        <title>The Global Catalogue of Microorganisms (GCM) 10K type strain sequencing project: providing services to taxonomists for standard genome sequencing and annotation.</title>
        <authorList>
            <consortium name="The Broad Institute Genomics Platform"/>
            <consortium name="The Broad Institute Genome Sequencing Center for Infectious Disease"/>
            <person name="Wu L."/>
            <person name="Ma J."/>
        </authorList>
    </citation>
    <scope>NUCLEOTIDE SEQUENCE [LARGE SCALE GENOMIC DNA]</scope>
    <source>
        <strain evidence="2">JCM 16578</strain>
    </source>
</reference>
<evidence type="ECO:0000313" key="1">
    <source>
        <dbReference type="EMBL" id="GAA3878232.1"/>
    </source>
</evidence>
<protein>
    <submittedName>
        <fullName evidence="1">Uncharacterized protein</fullName>
    </submittedName>
</protein>
<evidence type="ECO:0000313" key="2">
    <source>
        <dbReference type="Proteomes" id="UP001501563"/>
    </source>
</evidence>
<organism evidence="1 2">
    <name type="scientific">Streptomyces lannensis</name>
    <dbReference type="NCBI Taxonomy" id="766498"/>
    <lineage>
        <taxon>Bacteria</taxon>
        <taxon>Bacillati</taxon>
        <taxon>Actinomycetota</taxon>
        <taxon>Actinomycetes</taxon>
        <taxon>Kitasatosporales</taxon>
        <taxon>Streptomycetaceae</taxon>
        <taxon>Streptomyces</taxon>
    </lineage>
</organism>
<keyword evidence="2" id="KW-1185">Reference proteome</keyword>
<proteinExistence type="predicted"/>
<gene>
    <name evidence="1" type="ORF">GCM10022207_50760</name>
</gene>
<dbReference type="EMBL" id="BAAAZA010000015">
    <property type="protein sequence ID" value="GAA3878232.1"/>
    <property type="molecule type" value="Genomic_DNA"/>
</dbReference>
<accession>A0ABP7KIC0</accession>
<dbReference type="RefSeq" id="WP_345551218.1">
    <property type="nucleotide sequence ID" value="NZ_BAAAZA010000015.1"/>
</dbReference>
<sequence length="96" mass="10747">MEIPPPLDGMIRELVHHPFGKAHRLEPVPSPWLLPGPRTGRSMEPVSLSRRLKVLGIRPRPIRNASLMDLATEFPAFVFSRLLGFSEQTAAPDGRE</sequence>
<dbReference type="Proteomes" id="UP001501563">
    <property type="component" value="Unassembled WGS sequence"/>
</dbReference>
<name>A0ABP7KIC0_9ACTN</name>
<comment type="caution">
    <text evidence="1">The sequence shown here is derived from an EMBL/GenBank/DDBJ whole genome shotgun (WGS) entry which is preliminary data.</text>
</comment>